<dbReference type="InterPro" id="IPR037187">
    <property type="entry name" value="DnaK_N"/>
</dbReference>
<keyword evidence="5" id="KW-0175">Coiled coil</keyword>
<keyword evidence="3" id="KW-0862">Zinc</keyword>
<feature type="zinc finger region" description="dksA C4-type" evidence="4">
    <location>
        <begin position="85"/>
        <end position="109"/>
    </location>
</feature>
<dbReference type="PANTHER" id="PTHR33823">
    <property type="entry name" value="RNA POLYMERASE-BINDING TRANSCRIPTION FACTOR DKSA-RELATED"/>
    <property type="match status" value="1"/>
</dbReference>
<keyword evidence="8" id="KW-1185">Reference proteome</keyword>
<evidence type="ECO:0000256" key="4">
    <source>
        <dbReference type="PROSITE-ProRule" id="PRU00510"/>
    </source>
</evidence>
<evidence type="ECO:0000256" key="2">
    <source>
        <dbReference type="ARBA" id="ARBA00022771"/>
    </source>
</evidence>
<organism evidence="7 8">
    <name type="scientific">Rarispira pelagica</name>
    <dbReference type="NCBI Taxonomy" id="3141764"/>
    <lineage>
        <taxon>Bacteria</taxon>
        <taxon>Pseudomonadati</taxon>
        <taxon>Spirochaetota</taxon>
        <taxon>Spirochaetia</taxon>
        <taxon>Winmispirales</taxon>
        <taxon>Winmispiraceae</taxon>
        <taxon>Rarispira</taxon>
    </lineage>
</organism>
<evidence type="ECO:0000259" key="6">
    <source>
        <dbReference type="Pfam" id="PF01258"/>
    </source>
</evidence>
<name>A0ABU9UCI7_9SPIR</name>
<evidence type="ECO:0000313" key="7">
    <source>
        <dbReference type="EMBL" id="MEM5948379.1"/>
    </source>
</evidence>
<evidence type="ECO:0000256" key="5">
    <source>
        <dbReference type="SAM" id="Coils"/>
    </source>
</evidence>
<reference evidence="7 8" key="1">
    <citation type="submission" date="2024-03" db="EMBL/GenBank/DDBJ databases">
        <title>Ignisphaera cupida sp. nov., a hyperthermophilic hydrolytic archaeon from a hot spring of Kamchatka, and proposal of Ignisphaeraceae fam. nov.</title>
        <authorList>
            <person name="Podosokorskaya O.A."/>
            <person name="Elcheninov A.G."/>
            <person name="Maltseva A.I."/>
            <person name="Zayulina K.S."/>
            <person name="Novikov A."/>
            <person name="Merkel A.Y."/>
        </authorList>
    </citation>
    <scope>NUCLEOTIDE SEQUENCE [LARGE SCALE GENOMIC DNA]</scope>
    <source>
        <strain evidence="7 8">38H-sp</strain>
    </source>
</reference>
<feature type="coiled-coil region" evidence="5">
    <location>
        <begin position="14"/>
        <end position="44"/>
    </location>
</feature>
<dbReference type="Pfam" id="PF01258">
    <property type="entry name" value="zf-dskA_traR"/>
    <property type="match status" value="1"/>
</dbReference>
<gene>
    <name evidence="7" type="ORF">WKV44_07460</name>
</gene>
<dbReference type="SUPFAM" id="SSF109635">
    <property type="entry name" value="DnaK suppressor protein DksA, alpha-hairpin domain"/>
    <property type="match status" value="1"/>
</dbReference>
<accession>A0ABU9UCI7</accession>
<comment type="caution">
    <text evidence="7">The sequence shown here is derived from an EMBL/GenBank/DDBJ whole genome shotgun (WGS) entry which is preliminary data.</text>
</comment>
<dbReference type="SUPFAM" id="SSF57716">
    <property type="entry name" value="Glucocorticoid receptor-like (DNA-binding domain)"/>
    <property type="match status" value="1"/>
</dbReference>
<sequence length="121" mass="14064">MDKAFIAEMKNKLFELKKEILSNLAQENEELEELLNNTEDKDLVDIASADIDRRILNSLEGHELRRLNLIDSALARIENGKYGYCLKDGKPIPKERLEAIPYALYCLDCQKEQERKKKLNI</sequence>
<evidence type="ECO:0000256" key="1">
    <source>
        <dbReference type="ARBA" id="ARBA00022723"/>
    </source>
</evidence>
<dbReference type="PROSITE" id="PS51128">
    <property type="entry name" value="ZF_DKSA_2"/>
    <property type="match status" value="1"/>
</dbReference>
<proteinExistence type="predicted"/>
<keyword evidence="2" id="KW-0863">Zinc-finger</keyword>
<dbReference type="PANTHER" id="PTHR33823:SF4">
    <property type="entry name" value="GENERAL STRESS PROTEIN 16O"/>
    <property type="match status" value="1"/>
</dbReference>
<evidence type="ECO:0000256" key="3">
    <source>
        <dbReference type="ARBA" id="ARBA00022833"/>
    </source>
</evidence>
<dbReference type="InterPro" id="IPR000962">
    <property type="entry name" value="Znf_DskA_TraR"/>
</dbReference>
<evidence type="ECO:0000313" key="8">
    <source>
        <dbReference type="Proteomes" id="UP001466331"/>
    </source>
</evidence>
<keyword evidence="1" id="KW-0479">Metal-binding</keyword>
<dbReference type="Gene3D" id="1.20.120.910">
    <property type="entry name" value="DksA, coiled-coil domain"/>
    <property type="match status" value="1"/>
</dbReference>
<dbReference type="EMBL" id="JBCHKQ010000003">
    <property type="protein sequence ID" value="MEM5948379.1"/>
    <property type="molecule type" value="Genomic_DNA"/>
</dbReference>
<feature type="domain" description="Zinc finger DksA/TraR C4-type" evidence="6">
    <location>
        <begin position="80"/>
        <end position="115"/>
    </location>
</feature>
<dbReference type="RefSeq" id="WP_420069829.1">
    <property type="nucleotide sequence ID" value="NZ_JBCHKQ010000003.1"/>
</dbReference>
<protein>
    <submittedName>
        <fullName evidence="7">TraR/DksA family transcriptional regulator</fullName>
    </submittedName>
</protein>
<dbReference type="Proteomes" id="UP001466331">
    <property type="component" value="Unassembled WGS sequence"/>
</dbReference>